<protein>
    <submittedName>
        <fullName evidence="2">Uncharacterized protein</fullName>
    </submittedName>
</protein>
<dbReference type="EMBL" id="KI630793">
    <property type="protein sequence ID" value="EYU33052.1"/>
    <property type="molecule type" value="Genomic_DNA"/>
</dbReference>
<feature type="non-terminal residue" evidence="2">
    <location>
        <position position="1"/>
    </location>
</feature>
<keyword evidence="1" id="KW-0472">Membrane</keyword>
<proteinExistence type="predicted"/>
<keyword evidence="1" id="KW-1133">Transmembrane helix</keyword>
<keyword evidence="1" id="KW-0812">Transmembrane</keyword>
<evidence type="ECO:0000313" key="3">
    <source>
        <dbReference type="Proteomes" id="UP000030748"/>
    </source>
</evidence>
<keyword evidence="3" id="KW-1185">Reference proteome</keyword>
<gene>
    <name evidence="2" type="ORF">MIMGU_mgv1a0181272mg</name>
</gene>
<dbReference type="Proteomes" id="UP000030748">
    <property type="component" value="Unassembled WGS sequence"/>
</dbReference>
<feature type="transmembrane region" description="Helical" evidence="1">
    <location>
        <begin position="109"/>
        <end position="134"/>
    </location>
</feature>
<feature type="transmembrane region" description="Helical" evidence="1">
    <location>
        <begin position="67"/>
        <end position="89"/>
    </location>
</feature>
<organism evidence="2 3">
    <name type="scientific">Erythranthe guttata</name>
    <name type="common">Yellow monkey flower</name>
    <name type="synonym">Mimulus guttatus</name>
    <dbReference type="NCBI Taxonomy" id="4155"/>
    <lineage>
        <taxon>Eukaryota</taxon>
        <taxon>Viridiplantae</taxon>
        <taxon>Streptophyta</taxon>
        <taxon>Embryophyta</taxon>
        <taxon>Tracheophyta</taxon>
        <taxon>Spermatophyta</taxon>
        <taxon>Magnoliopsida</taxon>
        <taxon>eudicotyledons</taxon>
        <taxon>Gunneridae</taxon>
        <taxon>Pentapetalae</taxon>
        <taxon>asterids</taxon>
        <taxon>lamiids</taxon>
        <taxon>Lamiales</taxon>
        <taxon>Phrymaceae</taxon>
        <taxon>Erythranthe</taxon>
    </lineage>
</organism>
<reference evidence="2 3" key="1">
    <citation type="journal article" date="2013" name="Proc. Natl. Acad. Sci. U.S.A.">
        <title>Fine-scale variation in meiotic recombination in Mimulus inferred from population shotgun sequencing.</title>
        <authorList>
            <person name="Hellsten U."/>
            <person name="Wright K.M."/>
            <person name="Jenkins J."/>
            <person name="Shu S."/>
            <person name="Yuan Y."/>
            <person name="Wessler S.R."/>
            <person name="Schmutz J."/>
            <person name="Willis J.H."/>
            <person name="Rokhsar D.S."/>
        </authorList>
    </citation>
    <scope>NUCLEOTIDE SEQUENCE [LARGE SCALE GENOMIC DNA]</scope>
    <source>
        <strain evidence="3">cv. DUN x IM62</strain>
    </source>
</reference>
<dbReference type="AlphaFoldDB" id="A0A022QWL8"/>
<accession>A0A022QWL8</accession>
<evidence type="ECO:0000313" key="2">
    <source>
        <dbReference type="EMBL" id="EYU33052.1"/>
    </source>
</evidence>
<sequence length="144" mass="15425">NTNATKLVPLDEFEFEFEAFAAANLIFLIRSILDRLIAISSAISLISFTSAASNGSTNAFLGGRGGFLALNFGEILSSTLFLGSIKMLTELFPTSSEIAGEIPTSSLVLLQQSISMIVSFAFNCIGSILAILTVDNCIYTYTYI</sequence>
<name>A0A022QWL8_ERYGU</name>
<feature type="transmembrane region" description="Helical" evidence="1">
    <location>
        <begin position="20"/>
        <end position="46"/>
    </location>
</feature>
<evidence type="ECO:0000256" key="1">
    <source>
        <dbReference type="SAM" id="Phobius"/>
    </source>
</evidence>